<dbReference type="InterPro" id="IPR032770">
    <property type="entry name" value="DUF4537"/>
</dbReference>
<evidence type="ECO:0000313" key="3">
    <source>
        <dbReference type="WBParaSite" id="SMTH1_71910.1"/>
    </source>
</evidence>
<dbReference type="WBParaSite" id="SMTH1_71910.1">
    <property type="protein sequence ID" value="SMTH1_71910.1"/>
    <property type="gene ID" value="SMTH1_71910"/>
</dbReference>
<dbReference type="Pfam" id="PF15057">
    <property type="entry name" value="DUF4537"/>
    <property type="match status" value="1"/>
</dbReference>
<organism evidence="2 3">
    <name type="scientific">Schistosoma mattheei</name>
    <dbReference type="NCBI Taxonomy" id="31246"/>
    <lineage>
        <taxon>Eukaryota</taxon>
        <taxon>Metazoa</taxon>
        <taxon>Spiralia</taxon>
        <taxon>Lophotrochozoa</taxon>
        <taxon>Platyhelminthes</taxon>
        <taxon>Trematoda</taxon>
        <taxon>Digenea</taxon>
        <taxon>Strigeidida</taxon>
        <taxon>Schistosomatoidea</taxon>
        <taxon>Schistosomatidae</taxon>
        <taxon>Schistosoma</taxon>
    </lineage>
</organism>
<sequence length="664" mass="76712">MDIKTLMGCYKESVLWPISGYTIMIWIVDELIHNYYLLNLLKLSLLKLTHNKKYRFNIALSVTNPTKFCEEFIICSEKNIYASLRWVKAFEHLEKPEAALNFDFNQFTSDKAFEIYLFVPTTLLYKIGDDSCSLDKITHFSIKASVHIRLIVSEKTGVNEHVPFSETDAFGVEILKSISQLASGTFAIVRLCSFVKTCSNGCTTWLVGKHERGSNHMKTSKRSKEIQIHMLSFINHSQSIKLPCGKVYVVSDSIEHEPVLMKPTLSASSEFTDRYFRPHTCPNSFSTSDCCIHPHLWSRVFVNEKLVNDLNRRIYESAKDEANSRKCLFNWFTDDYGQKSSLLDNKKVLARRSSDGHYYLGSVQTVKPHLPVDQVFVRFGPIHNLRSFDLRKSRSTTSNSDTFHYEWLDITEIIDLEHAIRHSIEPGDCVLVPYSWPFPKCPILNVEKPSSFENLRYYAAIVVSGREQRADKLTKTKNFTDDQKLLVELASSNTRVGHIYVPMQKAVWISPNTYQRIVLEQYMTPECRKWLKNKTFLPNSYPFQSAPGYPADGFGRFKSYKNSLHSDLHIQPLTFQQFRHGADVQFEYCPSLQCWPLYSVVNDLLPVTNGCPVWYDNETTSKNLIKLPTSKVSNNHFQSSGPNCEQNFEPKLVYRSRNKHYQLR</sequence>
<evidence type="ECO:0000259" key="1">
    <source>
        <dbReference type="Pfam" id="PF15057"/>
    </source>
</evidence>
<feature type="domain" description="DUF4537" evidence="1">
    <location>
        <begin position="345"/>
        <end position="518"/>
    </location>
</feature>
<name>A0AA85BR48_9TREM</name>
<proteinExistence type="predicted"/>
<dbReference type="PANTHER" id="PTHR14343:SF5">
    <property type="entry name" value="DUF4537 DOMAIN-CONTAINING PROTEIN"/>
    <property type="match status" value="1"/>
</dbReference>
<dbReference type="AlphaFoldDB" id="A0AA85BR48"/>
<reference evidence="3" key="1">
    <citation type="submission" date="2023-11" db="UniProtKB">
        <authorList>
            <consortium name="WormBaseParasite"/>
        </authorList>
    </citation>
    <scope>IDENTIFICATION</scope>
</reference>
<dbReference type="PANTHER" id="PTHR14343">
    <property type="entry name" value="VWFA DOMAIN-CONTAINING PROTEIN"/>
    <property type="match status" value="1"/>
</dbReference>
<evidence type="ECO:0000313" key="2">
    <source>
        <dbReference type="Proteomes" id="UP000050791"/>
    </source>
</evidence>
<dbReference type="Proteomes" id="UP000050791">
    <property type="component" value="Unassembled WGS sequence"/>
</dbReference>
<protein>
    <submittedName>
        <fullName evidence="3">DUF4537 domain-containing protein</fullName>
    </submittedName>
</protein>
<accession>A0AA85BR48</accession>